<dbReference type="InterPro" id="IPR001647">
    <property type="entry name" value="HTH_TetR"/>
</dbReference>
<proteinExistence type="predicted"/>
<dbReference type="AlphaFoldDB" id="A0AAU7B195"/>
<evidence type="ECO:0000256" key="2">
    <source>
        <dbReference type="ARBA" id="ARBA00023125"/>
    </source>
</evidence>
<dbReference type="EMBL" id="CP114014">
    <property type="protein sequence ID" value="XAY07689.1"/>
    <property type="molecule type" value="Genomic_DNA"/>
</dbReference>
<evidence type="ECO:0000256" key="3">
    <source>
        <dbReference type="ARBA" id="ARBA00023163"/>
    </source>
</evidence>
<evidence type="ECO:0000259" key="5">
    <source>
        <dbReference type="PROSITE" id="PS50977"/>
    </source>
</evidence>
<dbReference type="GO" id="GO:0003700">
    <property type="term" value="F:DNA-binding transcription factor activity"/>
    <property type="evidence" value="ECO:0007669"/>
    <property type="project" value="TreeGrafter"/>
</dbReference>
<dbReference type="KEGG" id="parq:DSM112329_04577"/>
<keyword evidence="2 4" id="KW-0238">DNA-binding</keyword>
<dbReference type="Pfam" id="PF00440">
    <property type="entry name" value="TetR_N"/>
    <property type="match status" value="1"/>
</dbReference>
<keyword evidence="1" id="KW-0805">Transcription regulation</keyword>
<dbReference type="Gene3D" id="1.10.10.60">
    <property type="entry name" value="Homeodomain-like"/>
    <property type="match status" value="1"/>
</dbReference>
<feature type="DNA-binding region" description="H-T-H motif" evidence="4">
    <location>
        <begin position="41"/>
        <end position="60"/>
    </location>
</feature>
<feature type="domain" description="HTH tetR-type" evidence="5">
    <location>
        <begin position="16"/>
        <end position="78"/>
    </location>
</feature>
<dbReference type="SUPFAM" id="SSF48498">
    <property type="entry name" value="Tetracyclin repressor-like, C-terminal domain"/>
    <property type="match status" value="1"/>
</dbReference>
<evidence type="ECO:0000313" key="6">
    <source>
        <dbReference type="EMBL" id="XAY07689.1"/>
    </source>
</evidence>
<evidence type="ECO:0000256" key="1">
    <source>
        <dbReference type="ARBA" id="ARBA00023015"/>
    </source>
</evidence>
<dbReference type="GO" id="GO:0000976">
    <property type="term" value="F:transcription cis-regulatory region binding"/>
    <property type="evidence" value="ECO:0007669"/>
    <property type="project" value="TreeGrafter"/>
</dbReference>
<protein>
    <recommendedName>
        <fullName evidence="5">HTH tetR-type domain-containing protein</fullName>
    </recommendedName>
</protein>
<dbReference type="PROSITE" id="PS50977">
    <property type="entry name" value="HTH_TETR_2"/>
    <property type="match status" value="1"/>
</dbReference>
<accession>A0AAU7B195</accession>
<dbReference type="InterPro" id="IPR009057">
    <property type="entry name" value="Homeodomain-like_sf"/>
</dbReference>
<dbReference type="InterPro" id="IPR036271">
    <property type="entry name" value="Tet_transcr_reg_TetR-rel_C_sf"/>
</dbReference>
<dbReference type="PANTHER" id="PTHR30055">
    <property type="entry name" value="HTH-TYPE TRANSCRIPTIONAL REGULATOR RUTR"/>
    <property type="match status" value="1"/>
</dbReference>
<sequence length="211" mass="23754">MPAARQTPAPTRDDRRRRITDLLLVEVEQLLEAGENYADISVERLITAANISRSTFYVYFEDKGALLLALAEDVVEQLVLSAQAWWSLPHDLDRPLLEQTMRGIFRTYAQHARMWEAMIDAAAYDHKVRSSFRRVVDGSTLGLEQHIRAGQAAGSIRAELDAKRTAGWLTWMTERGLYQLLGDATTAETNRLCKAHTAIVWHTLYDGVAAA</sequence>
<keyword evidence="3" id="KW-0804">Transcription</keyword>
<name>A0AAU7B195_9ACTN</name>
<organism evidence="6">
    <name type="scientific">Paraconexibacter sp. AEG42_29</name>
    <dbReference type="NCBI Taxonomy" id="2997339"/>
    <lineage>
        <taxon>Bacteria</taxon>
        <taxon>Bacillati</taxon>
        <taxon>Actinomycetota</taxon>
        <taxon>Thermoleophilia</taxon>
        <taxon>Solirubrobacterales</taxon>
        <taxon>Paraconexibacteraceae</taxon>
        <taxon>Paraconexibacter</taxon>
    </lineage>
</organism>
<dbReference type="PANTHER" id="PTHR30055:SF234">
    <property type="entry name" value="HTH-TYPE TRANSCRIPTIONAL REGULATOR BETI"/>
    <property type="match status" value="1"/>
</dbReference>
<reference evidence="6" key="1">
    <citation type="submission" date="2022-12" db="EMBL/GenBank/DDBJ databases">
        <title>Paraconexibacter alkalitolerans sp. nov. and Baekduia alba sp. nov., isolated from soil and emended description of the genera Paraconexibacter (Chun et al., 2020) and Baekduia (An et al., 2020).</title>
        <authorList>
            <person name="Vieira S."/>
            <person name="Huber K.J."/>
            <person name="Geppert A."/>
            <person name="Wolf J."/>
            <person name="Neumann-Schaal M."/>
            <person name="Muesken M."/>
            <person name="Overmann J."/>
        </authorList>
    </citation>
    <scope>NUCLEOTIDE SEQUENCE</scope>
    <source>
        <strain evidence="6">AEG42_29</strain>
    </source>
</reference>
<dbReference type="Pfam" id="PF21313">
    <property type="entry name" value="EthR_C"/>
    <property type="match status" value="1"/>
</dbReference>
<dbReference type="InterPro" id="IPR050109">
    <property type="entry name" value="HTH-type_TetR-like_transc_reg"/>
</dbReference>
<dbReference type="Gene3D" id="1.10.357.10">
    <property type="entry name" value="Tetracycline Repressor, domain 2"/>
    <property type="match status" value="1"/>
</dbReference>
<dbReference type="RefSeq" id="WP_354698879.1">
    <property type="nucleotide sequence ID" value="NZ_CP114014.1"/>
</dbReference>
<dbReference type="InterPro" id="IPR049397">
    <property type="entry name" value="EthR_C"/>
</dbReference>
<gene>
    <name evidence="6" type="ORF">DSM112329_04577</name>
</gene>
<evidence type="ECO:0000256" key="4">
    <source>
        <dbReference type="PROSITE-ProRule" id="PRU00335"/>
    </source>
</evidence>
<dbReference type="SUPFAM" id="SSF46689">
    <property type="entry name" value="Homeodomain-like"/>
    <property type="match status" value="1"/>
</dbReference>